<dbReference type="InterPro" id="IPR011249">
    <property type="entry name" value="Metalloenz_LuxS/M16"/>
</dbReference>
<dbReference type="SUPFAM" id="SSF63411">
    <property type="entry name" value="LuxS/MPP-like metallohydrolase"/>
    <property type="match status" value="2"/>
</dbReference>
<evidence type="ECO:0000313" key="2">
    <source>
        <dbReference type="EMBL" id="SHJ05662.1"/>
    </source>
</evidence>
<dbReference type="GO" id="GO:0046872">
    <property type="term" value="F:metal ion binding"/>
    <property type="evidence" value="ECO:0007669"/>
    <property type="project" value="InterPro"/>
</dbReference>
<dbReference type="PANTHER" id="PTHR11851:SF224">
    <property type="entry name" value="PROCESSING PROTEASE"/>
    <property type="match status" value="1"/>
</dbReference>
<keyword evidence="3" id="KW-1185">Reference proteome</keyword>
<gene>
    <name evidence="2" type="ORF">SAMN02745194_01635</name>
</gene>
<dbReference type="AlphaFoldDB" id="A0A1M6G6T8"/>
<reference evidence="2 3" key="1">
    <citation type="submission" date="2016-11" db="EMBL/GenBank/DDBJ databases">
        <authorList>
            <person name="Jaros S."/>
            <person name="Januszkiewicz K."/>
            <person name="Wedrychowicz H."/>
        </authorList>
    </citation>
    <scope>NUCLEOTIDE SEQUENCE [LARGE SCALE GENOMIC DNA]</scope>
    <source>
        <strain evidence="2 3">DSM 14916</strain>
    </source>
</reference>
<accession>A0A1M6G6T8</accession>
<keyword evidence="2" id="KW-0645">Protease</keyword>
<dbReference type="InterPro" id="IPR050361">
    <property type="entry name" value="MPP/UQCRC_Complex"/>
</dbReference>
<dbReference type="Pfam" id="PF05193">
    <property type="entry name" value="Peptidase_M16_C"/>
    <property type="match status" value="1"/>
</dbReference>
<protein>
    <submittedName>
        <fullName evidence="2">Zinc protease</fullName>
    </submittedName>
</protein>
<proteinExistence type="predicted"/>
<feature type="domain" description="Peptidase M16 C-terminal" evidence="1">
    <location>
        <begin position="190"/>
        <end position="348"/>
    </location>
</feature>
<dbReference type="EMBL" id="FQZF01000008">
    <property type="protein sequence ID" value="SHJ05662.1"/>
    <property type="molecule type" value="Genomic_DNA"/>
</dbReference>
<evidence type="ECO:0000313" key="3">
    <source>
        <dbReference type="Proteomes" id="UP000184387"/>
    </source>
</evidence>
<name>A0A1M6G6T8_9PROT</name>
<dbReference type="GO" id="GO:0008233">
    <property type="term" value="F:peptidase activity"/>
    <property type="evidence" value="ECO:0007669"/>
    <property type="project" value="UniProtKB-KW"/>
</dbReference>
<dbReference type="PANTHER" id="PTHR11851">
    <property type="entry name" value="METALLOPROTEASE"/>
    <property type="match status" value="1"/>
</dbReference>
<dbReference type="OrthoDB" id="9811314at2"/>
<dbReference type="Proteomes" id="UP000184387">
    <property type="component" value="Unassembled WGS sequence"/>
</dbReference>
<dbReference type="STRING" id="198092.SAMN02745194_01635"/>
<evidence type="ECO:0000259" key="1">
    <source>
        <dbReference type="Pfam" id="PF05193"/>
    </source>
</evidence>
<dbReference type="RefSeq" id="WP_073133483.1">
    <property type="nucleotide sequence ID" value="NZ_FQZF01000008.1"/>
</dbReference>
<dbReference type="GO" id="GO:0006508">
    <property type="term" value="P:proteolysis"/>
    <property type="evidence" value="ECO:0007669"/>
    <property type="project" value="UniProtKB-KW"/>
</dbReference>
<sequence>MSDTIPTGFTLPVQVLESAGVTAWLAEDHAVPVASIAFSIPGGAALDPEGKEGATALAAALLTEGAGDLDASAFQEALRDAAISFNFSADRDEFSGSFRCLTEALPDAIRLARLALSAPRMEPPDIERVRARAIAGARQALENPRGQAGRAFWNAALPGAFGRAPGGTAESLATLPGDVLKAVPARQFRRHGLMVAASGAITADQLRDVLSTLFGDWPAEQPAGLPTLPPFSASGVKVVPMESPQSAAVFGQPGIAVDDPDWEAMGVITRILAGGGFSSRLMQAVRVERGLAYGIGAGPEPVAGRSIIVGSVATENARMAETLAVLRGEWARMAASGPTEAEREEAIAYLTGSQPLSFTSTRQIANILLALQRNNRPLDWLEKRPARLAALSRERLAEVAARVLQPGALAVTVAGKPEGL</sequence>
<dbReference type="Gene3D" id="3.30.830.10">
    <property type="entry name" value="Metalloenzyme, LuxS/M16 peptidase-like"/>
    <property type="match status" value="2"/>
</dbReference>
<dbReference type="InterPro" id="IPR007863">
    <property type="entry name" value="Peptidase_M16_C"/>
</dbReference>
<organism evidence="2 3">
    <name type="scientific">Muricoccus roseus</name>
    <dbReference type="NCBI Taxonomy" id="198092"/>
    <lineage>
        <taxon>Bacteria</taxon>
        <taxon>Pseudomonadati</taxon>
        <taxon>Pseudomonadota</taxon>
        <taxon>Alphaproteobacteria</taxon>
        <taxon>Acetobacterales</taxon>
        <taxon>Roseomonadaceae</taxon>
        <taxon>Muricoccus</taxon>
    </lineage>
</organism>
<keyword evidence="2" id="KW-0378">Hydrolase</keyword>